<dbReference type="InterPro" id="IPR011251">
    <property type="entry name" value="Luciferase-like_dom"/>
</dbReference>
<dbReference type="EMBL" id="CP097463">
    <property type="protein sequence ID" value="WAX56254.1"/>
    <property type="molecule type" value="Genomic_DNA"/>
</dbReference>
<name>A0ABY7JV64_9ACTN</name>
<sequence>MVNLGVIFPPDRPPEELREVAQQAERSGVAELWLWEDCFAESGIATAAAVLAWTQRLRVGIGLLPVPLRNVALTAMELATLARLFPGRLSPGIGHGVLDWMGQVGARAQSPLTLLGEYATALRELLRGATVNAAGRYVRLEDVTLAWPPEAVPPLLVGAVGPRTLELAGSTGDGVILTGETSVEQLAAALPRIRAGRDGAGRTGEAEVVVFHAVEGAPPAGEVAATVARYAAAGATTVALHSVGESAPPLREFAGFVGSEVSPLVRG</sequence>
<dbReference type="Pfam" id="PF00296">
    <property type="entry name" value="Bac_luciferase"/>
    <property type="match status" value="1"/>
</dbReference>
<organism evidence="3 4">
    <name type="scientific">Jatrophihabitans cynanchi</name>
    <dbReference type="NCBI Taxonomy" id="2944128"/>
    <lineage>
        <taxon>Bacteria</taxon>
        <taxon>Bacillati</taxon>
        <taxon>Actinomycetota</taxon>
        <taxon>Actinomycetes</taxon>
        <taxon>Jatrophihabitantales</taxon>
        <taxon>Jatrophihabitantaceae</taxon>
        <taxon>Jatrophihabitans</taxon>
    </lineage>
</organism>
<dbReference type="Proteomes" id="UP001164693">
    <property type="component" value="Chromosome"/>
</dbReference>
<feature type="domain" description="Luciferase-like" evidence="2">
    <location>
        <begin position="13"/>
        <end position="232"/>
    </location>
</feature>
<dbReference type="RefSeq" id="WP_269442786.1">
    <property type="nucleotide sequence ID" value="NZ_CP097463.1"/>
</dbReference>
<dbReference type="PANTHER" id="PTHR43244:SF1">
    <property type="entry name" value="5,10-METHYLENETETRAHYDROMETHANOPTERIN REDUCTASE"/>
    <property type="match status" value="1"/>
</dbReference>
<keyword evidence="1" id="KW-0560">Oxidoreductase</keyword>
<accession>A0ABY7JV64</accession>
<evidence type="ECO:0000256" key="1">
    <source>
        <dbReference type="ARBA" id="ARBA00023002"/>
    </source>
</evidence>
<dbReference type="SUPFAM" id="SSF51679">
    <property type="entry name" value="Bacterial luciferase-like"/>
    <property type="match status" value="1"/>
</dbReference>
<keyword evidence="4" id="KW-1185">Reference proteome</keyword>
<reference evidence="3" key="1">
    <citation type="submission" date="2022-05" db="EMBL/GenBank/DDBJ databases">
        <title>Jatrophihabitans sp. SB3-54 whole genome sequence.</title>
        <authorList>
            <person name="Suh M.K."/>
            <person name="Eom M.K."/>
            <person name="Kim J.S."/>
            <person name="Kim H.S."/>
            <person name="Do H.E."/>
            <person name="Shin Y.K."/>
            <person name="Lee J.-S."/>
        </authorList>
    </citation>
    <scope>NUCLEOTIDE SEQUENCE</scope>
    <source>
        <strain evidence="3">SB3-54</strain>
    </source>
</reference>
<gene>
    <name evidence="3" type="ORF">M6B22_17195</name>
</gene>
<evidence type="ECO:0000259" key="2">
    <source>
        <dbReference type="Pfam" id="PF00296"/>
    </source>
</evidence>
<dbReference type="InterPro" id="IPR036661">
    <property type="entry name" value="Luciferase-like_sf"/>
</dbReference>
<dbReference type="PANTHER" id="PTHR43244">
    <property type="match status" value="1"/>
</dbReference>
<evidence type="ECO:0000313" key="3">
    <source>
        <dbReference type="EMBL" id="WAX56254.1"/>
    </source>
</evidence>
<proteinExistence type="predicted"/>
<dbReference type="InterPro" id="IPR050564">
    <property type="entry name" value="F420-G6PD/mer"/>
</dbReference>
<evidence type="ECO:0000313" key="4">
    <source>
        <dbReference type="Proteomes" id="UP001164693"/>
    </source>
</evidence>
<dbReference type="CDD" id="cd01097">
    <property type="entry name" value="Tetrahydromethanopterin_reductase"/>
    <property type="match status" value="1"/>
</dbReference>
<dbReference type="Gene3D" id="3.20.20.30">
    <property type="entry name" value="Luciferase-like domain"/>
    <property type="match status" value="1"/>
</dbReference>
<protein>
    <submittedName>
        <fullName evidence="3">LLM class flavin-dependent oxidoreductase</fullName>
    </submittedName>
</protein>